<dbReference type="eggNOG" id="COG2518">
    <property type="taxonomic scope" value="Bacteria"/>
</dbReference>
<dbReference type="SUPFAM" id="SSF53335">
    <property type="entry name" value="S-adenosyl-L-methionine-dependent methyltransferases"/>
    <property type="match status" value="1"/>
</dbReference>
<dbReference type="CDD" id="cd02440">
    <property type="entry name" value="AdoMet_MTases"/>
    <property type="match status" value="1"/>
</dbReference>
<dbReference type="HOGENOM" id="CLU_055432_2_0_0"/>
<dbReference type="GO" id="GO:0005737">
    <property type="term" value="C:cytoplasm"/>
    <property type="evidence" value="ECO:0007669"/>
    <property type="project" value="UniProtKB-SubCell"/>
</dbReference>
<comment type="similarity">
    <text evidence="2 7">Belongs to the methyltransferase superfamily. L-isoaspartyl/D-aspartyl protein methyltransferase family.</text>
</comment>
<dbReference type="EC" id="2.1.1.77" evidence="7"/>
<dbReference type="PANTHER" id="PTHR11579:SF0">
    <property type="entry name" value="PROTEIN-L-ISOASPARTATE(D-ASPARTATE) O-METHYLTRANSFERASE"/>
    <property type="match status" value="1"/>
</dbReference>
<comment type="function">
    <text evidence="7">Catalyzes the methyl esterification of L-isoaspartyl residues in peptides and proteins that result from spontaneous decomposition of normal L-aspartyl and L-asparaginyl residues. It plays a role in the repair and/or degradation of damaged proteins.</text>
</comment>
<feature type="active site" evidence="7">
    <location>
        <position position="71"/>
    </location>
</feature>
<dbReference type="GO" id="GO:0004719">
    <property type="term" value="F:protein-L-isoaspartate (D-aspartate) O-methyltransferase activity"/>
    <property type="evidence" value="ECO:0007669"/>
    <property type="project" value="UniProtKB-UniRule"/>
</dbReference>
<dbReference type="HAMAP" id="MF_00090">
    <property type="entry name" value="PIMT"/>
    <property type="match status" value="1"/>
</dbReference>
<comment type="catalytic activity">
    <reaction evidence="7">
        <text>[protein]-L-isoaspartate + S-adenosyl-L-methionine = [protein]-L-isoaspartate alpha-methyl ester + S-adenosyl-L-homocysteine</text>
        <dbReference type="Rhea" id="RHEA:12705"/>
        <dbReference type="Rhea" id="RHEA-COMP:12143"/>
        <dbReference type="Rhea" id="RHEA-COMP:12144"/>
        <dbReference type="ChEBI" id="CHEBI:57856"/>
        <dbReference type="ChEBI" id="CHEBI:59789"/>
        <dbReference type="ChEBI" id="CHEBI:90596"/>
        <dbReference type="ChEBI" id="CHEBI:90598"/>
        <dbReference type="EC" id="2.1.1.77"/>
    </reaction>
</comment>
<keyword evidence="4 7" id="KW-0489">Methyltransferase</keyword>
<accession>A3ZZ27</accession>
<dbReference type="Proteomes" id="UP000004358">
    <property type="component" value="Unassembled WGS sequence"/>
</dbReference>
<name>A3ZZ27_9BACT</name>
<keyword evidence="3 7" id="KW-0963">Cytoplasm</keyword>
<dbReference type="AlphaFoldDB" id="A3ZZ27"/>
<dbReference type="FunFam" id="3.40.50.150:FF:000010">
    <property type="entry name" value="Protein-L-isoaspartate O-methyltransferase"/>
    <property type="match status" value="1"/>
</dbReference>
<evidence type="ECO:0000256" key="2">
    <source>
        <dbReference type="ARBA" id="ARBA00005369"/>
    </source>
</evidence>
<dbReference type="NCBIfam" id="TIGR00080">
    <property type="entry name" value="pimt"/>
    <property type="match status" value="1"/>
</dbReference>
<keyword evidence="5 7" id="KW-0808">Transferase</keyword>
<dbReference type="Gene3D" id="3.40.50.150">
    <property type="entry name" value="Vaccinia Virus protein VP39"/>
    <property type="match status" value="1"/>
</dbReference>
<keyword evidence="6 7" id="KW-0949">S-adenosyl-L-methionine</keyword>
<comment type="subcellular location">
    <subcellularLocation>
        <location evidence="1 7">Cytoplasm</location>
    </subcellularLocation>
</comment>
<dbReference type="Pfam" id="PF01135">
    <property type="entry name" value="PCMT"/>
    <property type="match status" value="1"/>
</dbReference>
<gene>
    <name evidence="7" type="primary">pcm</name>
    <name evidence="8" type="ORF">DSM3645_15715</name>
</gene>
<organism evidence="8 9">
    <name type="scientific">Blastopirellula marina DSM 3645</name>
    <dbReference type="NCBI Taxonomy" id="314230"/>
    <lineage>
        <taxon>Bacteria</taxon>
        <taxon>Pseudomonadati</taxon>
        <taxon>Planctomycetota</taxon>
        <taxon>Planctomycetia</taxon>
        <taxon>Pirellulales</taxon>
        <taxon>Pirellulaceae</taxon>
        <taxon>Blastopirellula</taxon>
    </lineage>
</organism>
<evidence type="ECO:0000313" key="8">
    <source>
        <dbReference type="EMBL" id="EAQ78238.1"/>
    </source>
</evidence>
<dbReference type="PROSITE" id="PS01279">
    <property type="entry name" value="PCMT"/>
    <property type="match status" value="1"/>
</dbReference>
<proteinExistence type="inferred from homology"/>
<evidence type="ECO:0000256" key="7">
    <source>
        <dbReference type="HAMAP-Rule" id="MF_00090"/>
    </source>
</evidence>
<evidence type="ECO:0000256" key="3">
    <source>
        <dbReference type="ARBA" id="ARBA00022490"/>
    </source>
</evidence>
<dbReference type="InterPro" id="IPR000682">
    <property type="entry name" value="PCMT"/>
</dbReference>
<comment type="caution">
    <text evidence="8">The sequence shown here is derived from an EMBL/GenBank/DDBJ whole genome shotgun (WGS) entry which is preliminary data.</text>
</comment>
<dbReference type="PANTHER" id="PTHR11579">
    <property type="entry name" value="PROTEIN-L-ISOASPARTATE O-METHYLTRANSFERASE"/>
    <property type="match status" value="1"/>
</dbReference>
<protein>
    <recommendedName>
        <fullName evidence="7">Protein-L-isoaspartate O-methyltransferase</fullName>
        <ecNumber evidence="7">2.1.1.77</ecNumber>
    </recommendedName>
    <alternativeName>
        <fullName evidence="7">L-isoaspartyl protein carboxyl methyltransferase</fullName>
    </alternativeName>
    <alternativeName>
        <fullName evidence="7">Protein L-isoaspartyl methyltransferase</fullName>
    </alternativeName>
    <alternativeName>
        <fullName evidence="7">Protein-beta-aspartate methyltransferase</fullName>
        <shortName evidence="7">PIMT</shortName>
    </alternativeName>
</protein>
<dbReference type="NCBIfam" id="NF001453">
    <property type="entry name" value="PRK00312.1"/>
    <property type="match status" value="1"/>
</dbReference>
<evidence type="ECO:0000313" key="9">
    <source>
        <dbReference type="Proteomes" id="UP000004358"/>
    </source>
</evidence>
<dbReference type="RefSeq" id="WP_002651041.1">
    <property type="nucleotide sequence ID" value="NZ_CH672376.1"/>
</dbReference>
<evidence type="ECO:0000256" key="1">
    <source>
        <dbReference type="ARBA" id="ARBA00004496"/>
    </source>
</evidence>
<dbReference type="InterPro" id="IPR029063">
    <property type="entry name" value="SAM-dependent_MTases_sf"/>
</dbReference>
<dbReference type="GO" id="GO:0032259">
    <property type="term" value="P:methylation"/>
    <property type="evidence" value="ECO:0007669"/>
    <property type="project" value="UniProtKB-KW"/>
</dbReference>
<dbReference type="EMBL" id="AANZ01000023">
    <property type="protein sequence ID" value="EAQ78238.1"/>
    <property type="molecule type" value="Genomic_DNA"/>
</dbReference>
<dbReference type="STRING" id="314230.DSM3645_15715"/>
<evidence type="ECO:0000256" key="6">
    <source>
        <dbReference type="ARBA" id="ARBA00022691"/>
    </source>
</evidence>
<dbReference type="GO" id="GO:0030091">
    <property type="term" value="P:protein repair"/>
    <property type="evidence" value="ECO:0007669"/>
    <property type="project" value="UniProtKB-UniRule"/>
</dbReference>
<evidence type="ECO:0000256" key="4">
    <source>
        <dbReference type="ARBA" id="ARBA00022603"/>
    </source>
</evidence>
<reference evidence="8 9" key="1">
    <citation type="submission" date="2006-02" db="EMBL/GenBank/DDBJ databases">
        <authorList>
            <person name="Amann R."/>
            <person name="Ferriera S."/>
            <person name="Johnson J."/>
            <person name="Kravitz S."/>
            <person name="Halpern A."/>
            <person name="Remington K."/>
            <person name="Beeson K."/>
            <person name="Tran B."/>
            <person name="Rogers Y.-H."/>
            <person name="Friedman R."/>
            <person name="Venter J.C."/>
        </authorList>
    </citation>
    <scope>NUCLEOTIDE SEQUENCE [LARGE SCALE GENOMIC DNA]</scope>
    <source>
        <strain evidence="8 9">DSM 3645</strain>
    </source>
</reference>
<evidence type="ECO:0000256" key="5">
    <source>
        <dbReference type="ARBA" id="ARBA00022679"/>
    </source>
</evidence>
<sequence>MSQTSSPQQEASFAKLRADMVEQQLCPREIHDPAVLAAMRRVPRHRFVPGISQHLAYEDNAIPLSAGQTISQPYIVALMTQLAKVDKKSRVLDVGAGSGYQSAVLAEIGADVYAIEILRELADTAAERLRTLGYRNVHLKQGDGYAGWPSAAPFDAILIAAASPQVPPPLLDQLTVGGRLVLPLGDAPQILQCIRKVGSGEFEQQKVAPVQFVPMTGRVRE</sequence>